<comment type="caution">
    <text evidence="1">The sequence shown here is derived from an EMBL/GenBank/DDBJ whole genome shotgun (WGS) entry which is preliminary data.</text>
</comment>
<protein>
    <submittedName>
        <fullName evidence="1">Uncharacterized protein</fullName>
    </submittedName>
</protein>
<reference evidence="1" key="1">
    <citation type="submission" date="2019-12" db="EMBL/GenBank/DDBJ databases">
        <title>Genome sequencing and annotation of Brassica cretica.</title>
        <authorList>
            <person name="Studholme D.J."/>
            <person name="Sarris P.F."/>
        </authorList>
    </citation>
    <scope>NUCLEOTIDE SEQUENCE</scope>
    <source>
        <strain evidence="1">PFS-102/07</strain>
        <tissue evidence="1">Leaf</tissue>
    </source>
</reference>
<gene>
    <name evidence="1" type="ORF">F2Q70_00022875</name>
</gene>
<proteinExistence type="predicted"/>
<name>A0A8S9GRM3_BRACR</name>
<evidence type="ECO:0000313" key="1">
    <source>
        <dbReference type="EMBL" id="KAF2548945.1"/>
    </source>
</evidence>
<accession>A0A8S9GRM3</accession>
<sequence>MDGTFLMLHSKLFDQGSLIVFGWRRRRKMPSEEYSQCGSSRRIRRNTGRKRTRLAISQLFTG</sequence>
<dbReference type="EMBL" id="QGKY02001925">
    <property type="protein sequence ID" value="KAF2548945.1"/>
    <property type="molecule type" value="Genomic_DNA"/>
</dbReference>
<dbReference type="AlphaFoldDB" id="A0A8S9GRM3"/>
<organism evidence="1">
    <name type="scientific">Brassica cretica</name>
    <name type="common">Mustard</name>
    <dbReference type="NCBI Taxonomy" id="69181"/>
    <lineage>
        <taxon>Eukaryota</taxon>
        <taxon>Viridiplantae</taxon>
        <taxon>Streptophyta</taxon>
        <taxon>Embryophyta</taxon>
        <taxon>Tracheophyta</taxon>
        <taxon>Spermatophyta</taxon>
        <taxon>Magnoliopsida</taxon>
        <taxon>eudicotyledons</taxon>
        <taxon>Gunneridae</taxon>
        <taxon>Pentapetalae</taxon>
        <taxon>rosids</taxon>
        <taxon>malvids</taxon>
        <taxon>Brassicales</taxon>
        <taxon>Brassicaceae</taxon>
        <taxon>Brassiceae</taxon>
        <taxon>Brassica</taxon>
    </lineage>
</organism>